<reference evidence="2" key="1">
    <citation type="journal article" date="2013" name="Genome Biol.">
        <title>Comparative genomics of the core and accessory genomes of 48 Sinorhizobium strains comprising five genospecies.</title>
        <authorList>
            <person name="Sugawara M."/>
            <person name="Epstein B."/>
            <person name="Badgley B.D."/>
            <person name="Unno T."/>
            <person name="Xu L."/>
            <person name="Reese J."/>
            <person name="Gyaneshwar P."/>
            <person name="Denny R."/>
            <person name="Mudge J."/>
            <person name="Bharti A.K."/>
            <person name="Farmer A.D."/>
            <person name="May G.D."/>
            <person name="Woodward J.E."/>
            <person name="Medigue C."/>
            <person name="Vallenet D."/>
            <person name="Lajus A."/>
            <person name="Rouy Z."/>
            <person name="Martinez-Vaz B."/>
            <person name="Tiffin P."/>
            <person name="Young N.D."/>
            <person name="Sadowsky M.J."/>
        </authorList>
    </citation>
    <scope>NUCLEOTIDE SEQUENCE</scope>
    <source>
        <strain evidence="2">M1</strain>
    </source>
</reference>
<dbReference type="AlphaFoldDB" id="A0A6G1WVF2"/>
<dbReference type="EMBL" id="WISB01000221">
    <property type="protein sequence ID" value="MQW73740.1"/>
    <property type="molecule type" value="Genomic_DNA"/>
</dbReference>
<accession>A0A6G1WVF2</accession>
<feature type="region of interest" description="Disordered" evidence="1">
    <location>
        <begin position="133"/>
        <end position="161"/>
    </location>
</feature>
<feature type="compositionally biased region" description="Basic and acidic residues" evidence="1">
    <location>
        <begin position="81"/>
        <end position="92"/>
    </location>
</feature>
<evidence type="ECO:0000313" key="2">
    <source>
        <dbReference type="EMBL" id="MQW73740.1"/>
    </source>
</evidence>
<comment type="caution">
    <text evidence="2">The sequence shown here is derived from an EMBL/GenBank/DDBJ whole genome shotgun (WGS) entry which is preliminary data.</text>
</comment>
<gene>
    <name evidence="2" type="ORF">GHJ91_33095</name>
</gene>
<dbReference type="InterPro" id="IPR045372">
    <property type="entry name" value="YidB"/>
</dbReference>
<dbReference type="Gene3D" id="1.10.10.690">
    <property type="entry name" value="YidB-like"/>
    <property type="match status" value="1"/>
</dbReference>
<dbReference type="SUPFAM" id="SSF140804">
    <property type="entry name" value="YidB-like"/>
    <property type="match status" value="1"/>
</dbReference>
<dbReference type="RefSeq" id="WP_153414386.1">
    <property type="nucleotide sequence ID" value="NZ_WISB01000221.1"/>
</dbReference>
<protein>
    <submittedName>
        <fullName evidence="2">DUF937 domain-containing protein</fullName>
    </submittedName>
</protein>
<proteinExistence type="predicted"/>
<organism evidence="2">
    <name type="scientific">Sinorhizobium medicae</name>
    <dbReference type="NCBI Taxonomy" id="110321"/>
    <lineage>
        <taxon>Bacteria</taxon>
        <taxon>Pseudomonadati</taxon>
        <taxon>Pseudomonadota</taxon>
        <taxon>Alphaproteobacteria</taxon>
        <taxon>Hyphomicrobiales</taxon>
        <taxon>Rhizobiaceae</taxon>
        <taxon>Sinorhizobium/Ensifer group</taxon>
        <taxon>Sinorhizobium</taxon>
    </lineage>
</organism>
<evidence type="ECO:0000256" key="1">
    <source>
        <dbReference type="SAM" id="MobiDB-lite"/>
    </source>
</evidence>
<feature type="compositionally biased region" description="Polar residues" evidence="1">
    <location>
        <begin position="93"/>
        <end position="102"/>
    </location>
</feature>
<sequence length="161" mass="16820">MALSRNTMPSLAALLGLLAVAGYQNRDKLGQIFQDAKGGAQNSGGILGELGKMFGGSEEGSLSKGVGELVDAFKNGGHREAADSWVSAEERSQGISPEQVESSIGKDTLQDLAAKTGLDYNELLKRLSTSIPDAVDTMTPNGQLPETDEEVLGRSRGPTLG</sequence>
<dbReference type="InterPro" id="IPR027405">
    <property type="entry name" value="YidB-like"/>
</dbReference>
<name>A0A6G1WVF2_9HYPH</name>
<dbReference type="Pfam" id="PF20159">
    <property type="entry name" value="YidB"/>
    <property type="match status" value="1"/>
</dbReference>
<feature type="region of interest" description="Disordered" evidence="1">
    <location>
        <begin position="81"/>
        <end position="104"/>
    </location>
</feature>